<gene>
    <name evidence="2" type="ORF">Adt_39713</name>
</gene>
<dbReference type="AlphaFoldDB" id="A0ABD1Q6X2"/>
<proteinExistence type="predicted"/>
<feature type="compositionally biased region" description="Polar residues" evidence="1">
    <location>
        <begin position="97"/>
        <end position="106"/>
    </location>
</feature>
<protein>
    <submittedName>
        <fullName evidence="2">Uncharacterized protein</fullName>
    </submittedName>
</protein>
<organism evidence="2 3">
    <name type="scientific">Abeliophyllum distichum</name>
    <dbReference type="NCBI Taxonomy" id="126358"/>
    <lineage>
        <taxon>Eukaryota</taxon>
        <taxon>Viridiplantae</taxon>
        <taxon>Streptophyta</taxon>
        <taxon>Embryophyta</taxon>
        <taxon>Tracheophyta</taxon>
        <taxon>Spermatophyta</taxon>
        <taxon>Magnoliopsida</taxon>
        <taxon>eudicotyledons</taxon>
        <taxon>Gunneridae</taxon>
        <taxon>Pentapetalae</taxon>
        <taxon>asterids</taxon>
        <taxon>lamiids</taxon>
        <taxon>Lamiales</taxon>
        <taxon>Oleaceae</taxon>
        <taxon>Forsythieae</taxon>
        <taxon>Abeliophyllum</taxon>
    </lineage>
</organism>
<keyword evidence="3" id="KW-1185">Reference proteome</keyword>
<dbReference type="EMBL" id="JBFOLK010000012">
    <property type="protein sequence ID" value="KAL2471577.1"/>
    <property type="molecule type" value="Genomic_DNA"/>
</dbReference>
<accession>A0ABD1Q6X2</accession>
<dbReference type="Proteomes" id="UP001604336">
    <property type="component" value="Unassembled WGS sequence"/>
</dbReference>
<reference evidence="3" key="1">
    <citation type="submission" date="2024-07" db="EMBL/GenBank/DDBJ databases">
        <title>Two chromosome-level genome assemblies of Korean endemic species Abeliophyllum distichum and Forsythia ovata (Oleaceae).</title>
        <authorList>
            <person name="Jang H."/>
        </authorList>
    </citation>
    <scope>NUCLEOTIDE SEQUENCE [LARGE SCALE GENOMIC DNA]</scope>
</reference>
<comment type="caution">
    <text evidence="2">The sequence shown here is derived from an EMBL/GenBank/DDBJ whole genome shotgun (WGS) entry which is preliminary data.</text>
</comment>
<feature type="region of interest" description="Disordered" evidence="1">
    <location>
        <begin position="79"/>
        <end position="122"/>
    </location>
</feature>
<evidence type="ECO:0000313" key="3">
    <source>
        <dbReference type="Proteomes" id="UP001604336"/>
    </source>
</evidence>
<evidence type="ECO:0000313" key="2">
    <source>
        <dbReference type="EMBL" id="KAL2471577.1"/>
    </source>
</evidence>
<sequence>MRVGLDQGVFGTLEGLNGKLAKEEANSKKLFEELKEGFGDTPEYQDLTHHFMTAGGEQLVERINEVHLEWDLSFLRHPPGEASTFPEPTVSGEVPTVSGTLGTAPSNEVGLQCADPSEAGGQ</sequence>
<evidence type="ECO:0000256" key="1">
    <source>
        <dbReference type="SAM" id="MobiDB-lite"/>
    </source>
</evidence>
<name>A0ABD1Q6X2_9LAMI</name>